<dbReference type="Proteomes" id="UP000554235">
    <property type="component" value="Unassembled WGS sequence"/>
</dbReference>
<dbReference type="PANTHER" id="PTHR24198:SF165">
    <property type="entry name" value="ANKYRIN REPEAT-CONTAINING PROTEIN-RELATED"/>
    <property type="match status" value="1"/>
</dbReference>
<sequence length="204" mass="22592">MSDHATSVTTNPPKHPLPDDDGLAAVESDVLAPASESSEDDGERLHSDYEPVKEKLLSDLHRLLQEVTNDAGGSKQLGKKLRKWKDLRDSDHLKDLVNIPLEGSKTTPLHIATERGFFEMARQLLEAGANVNTQDNAWRQPLHMACKAGNDDLVRLLLEAEDYIPAYDMEGRCPIHVACSGESPVKPDTLRLLVHSNRSCINEL</sequence>
<keyword evidence="1" id="KW-0677">Repeat</keyword>
<feature type="repeat" description="ANK" evidence="3">
    <location>
        <begin position="137"/>
        <end position="169"/>
    </location>
</feature>
<dbReference type="InterPro" id="IPR036770">
    <property type="entry name" value="Ankyrin_rpt-contain_sf"/>
</dbReference>
<dbReference type="Pfam" id="PF12796">
    <property type="entry name" value="Ank_2"/>
    <property type="match status" value="1"/>
</dbReference>
<feature type="repeat" description="ANK" evidence="3">
    <location>
        <begin position="104"/>
        <end position="136"/>
    </location>
</feature>
<dbReference type="InterPro" id="IPR002110">
    <property type="entry name" value="Ankyrin_rpt"/>
</dbReference>
<name>A0A8H4NQJ8_9HYPO</name>
<reference evidence="5 6" key="1">
    <citation type="submission" date="2020-01" db="EMBL/GenBank/DDBJ databases">
        <title>Identification and distribution of gene clusters putatively required for synthesis of sphingolipid metabolism inhibitors in phylogenetically diverse species of the filamentous fungus Fusarium.</title>
        <authorList>
            <person name="Kim H.-S."/>
            <person name="Busman M."/>
            <person name="Brown D.W."/>
            <person name="Divon H."/>
            <person name="Uhlig S."/>
            <person name="Proctor R.H."/>
        </authorList>
    </citation>
    <scope>NUCLEOTIDE SEQUENCE [LARGE SCALE GENOMIC DNA]</scope>
    <source>
        <strain evidence="5 6">NRRL 20459</strain>
    </source>
</reference>
<accession>A0A8H4NQJ8</accession>
<organism evidence="5 6">
    <name type="scientific">Fusarium albosuccineum</name>
    <dbReference type="NCBI Taxonomy" id="1237068"/>
    <lineage>
        <taxon>Eukaryota</taxon>
        <taxon>Fungi</taxon>
        <taxon>Dikarya</taxon>
        <taxon>Ascomycota</taxon>
        <taxon>Pezizomycotina</taxon>
        <taxon>Sordariomycetes</taxon>
        <taxon>Hypocreomycetidae</taxon>
        <taxon>Hypocreales</taxon>
        <taxon>Nectriaceae</taxon>
        <taxon>Fusarium</taxon>
        <taxon>Fusarium decemcellulare species complex</taxon>
    </lineage>
</organism>
<evidence type="ECO:0000256" key="2">
    <source>
        <dbReference type="ARBA" id="ARBA00023043"/>
    </source>
</evidence>
<dbReference type="Gene3D" id="1.25.40.20">
    <property type="entry name" value="Ankyrin repeat-containing domain"/>
    <property type="match status" value="1"/>
</dbReference>
<dbReference type="PROSITE" id="PS50088">
    <property type="entry name" value="ANK_REPEAT"/>
    <property type="match status" value="2"/>
</dbReference>
<dbReference type="PANTHER" id="PTHR24198">
    <property type="entry name" value="ANKYRIN REPEAT AND PROTEIN KINASE DOMAIN-CONTAINING PROTEIN"/>
    <property type="match status" value="1"/>
</dbReference>
<dbReference type="EMBL" id="JAADYS010004178">
    <property type="protein sequence ID" value="KAF4435122.1"/>
    <property type="molecule type" value="Genomic_DNA"/>
</dbReference>
<evidence type="ECO:0000313" key="5">
    <source>
        <dbReference type="EMBL" id="KAF4435122.1"/>
    </source>
</evidence>
<evidence type="ECO:0000313" key="6">
    <source>
        <dbReference type="Proteomes" id="UP000554235"/>
    </source>
</evidence>
<feature type="compositionally biased region" description="Polar residues" evidence="4">
    <location>
        <begin position="1"/>
        <end position="12"/>
    </location>
</feature>
<dbReference type="SMART" id="SM00248">
    <property type="entry name" value="ANK"/>
    <property type="match status" value="3"/>
</dbReference>
<keyword evidence="2 3" id="KW-0040">ANK repeat</keyword>
<dbReference type="PROSITE" id="PS50297">
    <property type="entry name" value="ANK_REP_REGION"/>
    <property type="match status" value="2"/>
</dbReference>
<feature type="non-terminal residue" evidence="5">
    <location>
        <position position="204"/>
    </location>
</feature>
<dbReference type="SUPFAM" id="SSF48403">
    <property type="entry name" value="Ankyrin repeat"/>
    <property type="match status" value="1"/>
</dbReference>
<proteinExistence type="predicted"/>
<evidence type="ECO:0000256" key="1">
    <source>
        <dbReference type="ARBA" id="ARBA00022737"/>
    </source>
</evidence>
<comment type="caution">
    <text evidence="5">The sequence shown here is derived from an EMBL/GenBank/DDBJ whole genome shotgun (WGS) entry which is preliminary data.</text>
</comment>
<evidence type="ECO:0000256" key="3">
    <source>
        <dbReference type="PROSITE-ProRule" id="PRU00023"/>
    </source>
</evidence>
<feature type="region of interest" description="Disordered" evidence="4">
    <location>
        <begin position="1"/>
        <end position="47"/>
    </location>
</feature>
<protein>
    <submittedName>
        <fullName evidence="5">Alkyl hydroperoxide reductase thiol specific antioxidant mal allergen</fullName>
    </submittedName>
</protein>
<keyword evidence="6" id="KW-1185">Reference proteome</keyword>
<gene>
    <name evidence="5" type="ORF">FALBO_17470</name>
</gene>
<dbReference type="OrthoDB" id="5057451at2759"/>
<evidence type="ECO:0000256" key="4">
    <source>
        <dbReference type="SAM" id="MobiDB-lite"/>
    </source>
</evidence>
<dbReference type="AlphaFoldDB" id="A0A8H4NQJ8"/>